<name>A0A7D5V9F7_9NEIS</name>
<sequence>MKLILLATLALTLTACGGGSGGGSTSNTGVDLKKSAQALATSNIDALTDADLANFGSAVGDSRIVVLTEPSHSVAQAMDLNARLIRYLHENKGFDALLIESGMFDVANMNELKQSRALPFTVSAPGRAFYGFSRDANGQKIFTYLDQTQSSSKPMELAGIDVMMEGVASTGLFVSRLEARLQARNAAVLLDPQWSIFKTIAQRVTTNPEYTDAPADLAVFKRVLELVKTEFCTAPATNQYRFDSDGFWCRAVNSLGGTAGYVWNTPKILDYNARDHEAGNNAIWLLDGPFAGKKAIVLTHALHGFAAGSSLRESTGIVLANRFGSQIHTTHITATKVNSPEEVVAQGALEYELDKVGALAYFPYPADAAAQAELSKLSIREVNFTPEKPNRFGRAYQSLFYVRQISFVSPDWTGYPTVY</sequence>
<dbReference type="Proteomes" id="UP000510822">
    <property type="component" value="Chromosome"/>
</dbReference>
<proteinExistence type="predicted"/>
<gene>
    <name evidence="2" type="ORF">HZU75_05955</name>
</gene>
<dbReference type="EMBL" id="CP058952">
    <property type="protein sequence ID" value="QLI81112.1"/>
    <property type="molecule type" value="Genomic_DNA"/>
</dbReference>
<keyword evidence="3" id="KW-1185">Reference proteome</keyword>
<dbReference type="AlphaFoldDB" id="A0A7D5V9F7"/>
<feature type="signal peptide" evidence="1">
    <location>
        <begin position="1"/>
        <end position="17"/>
    </location>
</feature>
<dbReference type="KEGG" id="cfon:HZU75_05955"/>
<evidence type="ECO:0008006" key="4">
    <source>
        <dbReference type="Google" id="ProtNLM"/>
    </source>
</evidence>
<dbReference type="Gene3D" id="3.40.1660.10">
    <property type="entry name" value="EreA-like (biosynthetic domain)"/>
    <property type="match status" value="1"/>
</dbReference>
<evidence type="ECO:0000313" key="3">
    <source>
        <dbReference type="Proteomes" id="UP000510822"/>
    </source>
</evidence>
<protein>
    <recommendedName>
        <fullName evidence="4">Erythromycin esterase family protein</fullName>
    </recommendedName>
</protein>
<dbReference type="SUPFAM" id="SSF159501">
    <property type="entry name" value="EreA/ChaN-like"/>
    <property type="match status" value="1"/>
</dbReference>
<feature type="chain" id="PRO_5028824118" description="Erythromycin esterase family protein" evidence="1">
    <location>
        <begin position="18"/>
        <end position="419"/>
    </location>
</feature>
<evidence type="ECO:0000313" key="2">
    <source>
        <dbReference type="EMBL" id="QLI81112.1"/>
    </source>
</evidence>
<evidence type="ECO:0000256" key="1">
    <source>
        <dbReference type="SAM" id="SignalP"/>
    </source>
</evidence>
<dbReference type="RefSeq" id="WP_180308243.1">
    <property type="nucleotide sequence ID" value="NZ_CP058952.1"/>
</dbReference>
<accession>A0A7D5V9F7</accession>
<keyword evidence="1" id="KW-0732">Signal</keyword>
<organism evidence="2 3">
    <name type="scientific">Chitinibacter fontanus</name>
    <dbReference type="NCBI Taxonomy" id="1737446"/>
    <lineage>
        <taxon>Bacteria</taxon>
        <taxon>Pseudomonadati</taxon>
        <taxon>Pseudomonadota</taxon>
        <taxon>Betaproteobacteria</taxon>
        <taxon>Neisseriales</taxon>
        <taxon>Chitinibacteraceae</taxon>
        <taxon>Chitinibacter</taxon>
    </lineage>
</organism>
<reference evidence="2 3" key="1">
    <citation type="journal article" date="2016" name="Int. J. Syst. Evol. Microbiol.">
        <title>Chitinibacter fontanus sp. nov., isolated from a spring.</title>
        <authorList>
            <person name="Sheu S.Y."/>
            <person name="Li Y.S."/>
            <person name="Young C.C."/>
            <person name="Chen W.M."/>
        </authorList>
    </citation>
    <scope>NUCLEOTIDE SEQUENCE [LARGE SCALE GENOMIC DNA]</scope>
    <source>
        <strain evidence="2 3">STM-7</strain>
    </source>
</reference>
<dbReference type="PROSITE" id="PS51257">
    <property type="entry name" value="PROKAR_LIPOPROTEIN"/>
    <property type="match status" value="1"/>
</dbReference>